<reference evidence="2" key="3">
    <citation type="submission" date="2025-09" db="UniProtKB">
        <authorList>
            <consortium name="Ensembl"/>
        </authorList>
    </citation>
    <scope>IDENTIFICATION</scope>
</reference>
<proteinExistence type="predicted"/>
<evidence type="ECO:0000313" key="3">
    <source>
        <dbReference type="Proteomes" id="UP000694680"/>
    </source>
</evidence>
<feature type="chain" id="PRO_5034844900" evidence="1">
    <location>
        <begin position="20"/>
        <end position="378"/>
    </location>
</feature>
<reference evidence="2" key="1">
    <citation type="submission" date="2020-06" db="EMBL/GenBank/DDBJ databases">
        <authorList>
            <consortium name="Wellcome Sanger Institute Data Sharing"/>
        </authorList>
    </citation>
    <scope>NUCLEOTIDE SEQUENCE [LARGE SCALE GENOMIC DNA]</scope>
</reference>
<reference evidence="2" key="2">
    <citation type="submission" date="2025-08" db="UniProtKB">
        <authorList>
            <consortium name="Ensembl"/>
        </authorList>
    </citation>
    <scope>IDENTIFICATION</scope>
</reference>
<organism evidence="2 3">
    <name type="scientific">Gouania willdenowi</name>
    <name type="common">Blunt-snouted clingfish</name>
    <name type="synonym">Lepadogaster willdenowi</name>
    <dbReference type="NCBI Taxonomy" id="441366"/>
    <lineage>
        <taxon>Eukaryota</taxon>
        <taxon>Metazoa</taxon>
        <taxon>Chordata</taxon>
        <taxon>Craniata</taxon>
        <taxon>Vertebrata</taxon>
        <taxon>Euteleostomi</taxon>
        <taxon>Actinopterygii</taxon>
        <taxon>Neopterygii</taxon>
        <taxon>Teleostei</taxon>
        <taxon>Neoteleostei</taxon>
        <taxon>Acanthomorphata</taxon>
        <taxon>Ovalentaria</taxon>
        <taxon>Blenniimorphae</taxon>
        <taxon>Blenniiformes</taxon>
        <taxon>Gobiesocoidei</taxon>
        <taxon>Gobiesocidae</taxon>
        <taxon>Gobiesocinae</taxon>
        <taxon>Gouania</taxon>
    </lineage>
</organism>
<keyword evidence="3" id="KW-1185">Reference proteome</keyword>
<dbReference type="PANTHER" id="PTHR31635">
    <property type="entry name" value="REVERSE TRANSCRIPTASE DOMAIN-CONTAINING PROTEIN-RELATED"/>
    <property type="match status" value="1"/>
</dbReference>
<sequence>MNLLLRLLFLFQSLPVFVPQSAFKLLEKLLSKCIWQNKRPRVHLKILMSDKENGGLRLPNIKMYYWAAQIRAIVAWIIGDPETMWVSVEEESVPGISLFSLPFIGLETQKKMKIENVWIKHTLKVWNQVQKQSRGVVALSRAMSIRRNIEFLPSLADSGFDRWPESKLITVNQLFEGNVVKTFAQLRNNFNLPSKDHYRCLQIRNYLTKHKDWDQLRREPTNIENHFIHLSENSGVMKKQVSLIYHKLLMDVSDNTQNIKQQWEMELNVILDDDTWGNVCPDCHKGVGSQMWKEFDWKTKIRFFRTPLESFCCGSWGSGMCWRNCGLVGDQTHISWDCPILHHFLTEVKGLIDKLLKANLTYSLMICPKITGFYCISC</sequence>
<keyword evidence="1" id="KW-0732">Signal</keyword>
<protein>
    <submittedName>
        <fullName evidence="2">Uncharacterized protein</fullName>
    </submittedName>
</protein>
<dbReference type="Proteomes" id="UP000694680">
    <property type="component" value="Chromosome 1"/>
</dbReference>
<evidence type="ECO:0000256" key="1">
    <source>
        <dbReference type="SAM" id="SignalP"/>
    </source>
</evidence>
<dbReference type="PANTHER" id="PTHR31635:SF196">
    <property type="entry name" value="REVERSE TRANSCRIPTASE DOMAIN-CONTAINING PROTEIN-RELATED"/>
    <property type="match status" value="1"/>
</dbReference>
<name>A0A8C5HTH9_GOUWI</name>
<evidence type="ECO:0000313" key="2">
    <source>
        <dbReference type="Ensembl" id="ENSGWIP00000049901.1"/>
    </source>
</evidence>
<dbReference type="AlphaFoldDB" id="A0A8C5HTH9"/>
<accession>A0A8C5HTH9</accession>
<dbReference type="Ensembl" id="ENSGWIT00000053918.1">
    <property type="protein sequence ID" value="ENSGWIP00000049901.1"/>
    <property type="gene ID" value="ENSGWIG00000024324.1"/>
</dbReference>
<feature type="signal peptide" evidence="1">
    <location>
        <begin position="1"/>
        <end position="19"/>
    </location>
</feature>